<dbReference type="GO" id="GO:0016787">
    <property type="term" value="F:hydrolase activity"/>
    <property type="evidence" value="ECO:0007669"/>
    <property type="project" value="UniProtKB-KW"/>
</dbReference>
<dbReference type="EC" id="3.1.-.-" evidence="9"/>
<dbReference type="RefSeq" id="WP_183974002.1">
    <property type="nucleotide sequence ID" value="NZ_JACIBY010000004.1"/>
</dbReference>
<dbReference type="GO" id="GO:0004519">
    <property type="term" value="F:endonuclease activity"/>
    <property type="evidence" value="ECO:0007669"/>
    <property type="project" value="UniProtKB-KW"/>
</dbReference>
<comment type="similarity">
    <text evidence="7">Belongs to the PINc/VapC protein family.</text>
</comment>
<dbReference type="AlphaFoldDB" id="A0A7W6EQH5"/>
<evidence type="ECO:0000256" key="3">
    <source>
        <dbReference type="ARBA" id="ARBA00022722"/>
    </source>
</evidence>
<dbReference type="PANTHER" id="PTHR33653">
    <property type="entry name" value="RIBONUCLEASE VAPC2"/>
    <property type="match status" value="1"/>
</dbReference>
<evidence type="ECO:0000256" key="1">
    <source>
        <dbReference type="ARBA" id="ARBA00001946"/>
    </source>
</evidence>
<evidence type="ECO:0000256" key="2">
    <source>
        <dbReference type="ARBA" id="ARBA00022649"/>
    </source>
</evidence>
<name>A0A7W6EQH5_9BACT</name>
<keyword evidence="9" id="KW-0255">Endonuclease</keyword>
<keyword evidence="3" id="KW-0540">Nuclease</keyword>
<evidence type="ECO:0000256" key="7">
    <source>
        <dbReference type="ARBA" id="ARBA00038093"/>
    </source>
</evidence>
<evidence type="ECO:0000256" key="4">
    <source>
        <dbReference type="ARBA" id="ARBA00022723"/>
    </source>
</evidence>
<organism evidence="9 10">
    <name type="scientific">Runella defluvii</name>
    <dbReference type="NCBI Taxonomy" id="370973"/>
    <lineage>
        <taxon>Bacteria</taxon>
        <taxon>Pseudomonadati</taxon>
        <taxon>Bacteroidota</taxon>
        <taxon>Cytophagia</taxon>
        <taxon>Cytophagales</taxon>
        <taxon>Spirosomataceae</taxon>
        <taxon>Runella</taxon>
    </lineage>
</organism>
<evidence type="ECO:0000256" key="6">
    <source>
        <dbReference type="ARBA" id="ARBA00022842"/>
    </source>
</evidence>
<dbReference type="PANTHER" id="PTHR33653:SF1">
    <property type="entry name" value="RIBONUCLEASE VAPC2"/>
    <property type="match status" value="1"/>
</dbReference>
<dbReference type="Pfam" id="PF01850">
    <property type="entry name" value="PIN"/>
    <property type="match status" value="1"/>
</dbReference>
<reference evidence="9 10" key="1">
    <citation type="submission" date="2020-08" db="EMBL/GenBank/DDBJ databases">
        <title>Genomic Encyclopedia of Type Strains, Phase IV (KMG-IV): sequencing the most valuable type-strain genomes for metagenomic binning, comparative biology and taxonomic classification.</title>
        <authorList>
            <person name="Goeker M."/>
        </authorList>
    </citation>
    <scope>NUCLEOTIDE SEQUENCE [LARGE SCALE GENOMIC DNA]</scope>
    <source>
        <strain evidence="9 10">DSM 17976</strain>
    </source>
</reference>
<dbReference type="InterPro" id="IPR029060">
    <property type="entry name" value="PIN-like_dom_sf"/>
</dbReference>
<sequence length="137" mass="15833">MSKFLLDTNICVHFIKGEFNLRNKILQVGFRFCYISEITIAELLYGVENSSPERRLINLQRVQDLRTSFSGRIIPISECLEEYAKQKAQLRKIGRRVEDLDIFIGATAITKGLILATRNTKDFVNMENIQLENYVDS</sequence>
<keyword evidence="2" id="KW-1277">Toxin-antitoxin system</keyword>
<keyword evidence="4" id="KW-0479">Metal-binding</keyword>
<dbReference type="Gene3D" id="3.40.50.1010">
    <property type="entry name" value="5'-nuclease"/>
    <property type="match status" value="1"/>
</dbReference>
<protein>
    <submittedName>
        <fullName evidence="9">tRNA(fMet)-specific endonuclease VapC</fullName>
        <ecNumber evidence="9">3.1.-.-</ecNumber>
    </submittedName>
</protein>
<dbReference type="GO" id="GO:0046872">
    <property type="term" value="F:metal ion binding"/>
    <property type="evidence" value="ECO:0007669"/>
    <property type="project" value="UniProtKB-KW"/>
</dbReference>
<dbReference type="InterPro" id="IPR002716">
    <property type="entry name" value="PIN_dom"/>
</dbReference>
<accession>A0A7W6EQH5</accession>
<feature type="domain" description="PIN" evidence="8">
    <location>
        <begin position="5"/>
        <end position="123"/>
    </location>
</feature>
<gene>
    <name evidence="9" type="ORF">FHS57_002518</name>
</gene>
<comment type="caution">
    <text evidence="9">The sequence shown here is derived from an EMBL/GenBank/DDBJ whole genome shotgun (WGS) entry which is preliminary data.</text>
</comment>
<evidence type="ECO:0000313" key="10">
    <source>
        <dbReference type="Proteomes" id="UP000541352"/>
    </source>
</evidence>
<keyword evidence="6" id="KW-0460">Magnesium</keyword>
<dbReference type="Proteomes" id="UP000541352">
    <property type="component" value="Unassembled WGS sequence"/>
</dbReference>
<comment type="cofactor">
    <cofactor evidence="1">
        <name>Mg(2+)</name>
        <dbReference type="ChEBI" id="CHEBI:18420"/>
    </cofactor>
</comment>
<dbReference type="InterPro" id="IPR050556">
    <property type="entry name" value="Type_II_TA_system_RNase"/>
</dbReference>
<dbReference type="EMBL" id="JACIBY010000004">
    <property type="protein sequence ID" value="MBB3838513.1"/>
    <property type="molecule type" value="Genomic_DNA"/>
</dbReference>
<keyword evidence="10" id="KW-1185">Reference proteome</keyword>
<evidence type="ECO:0000256" key="5">
    <source>
        <dbReference type="ARBA" id="ARBA00022801"/>
    </source>
</evidence>
<dbReference type="SUPFAM" id="SSF88723">
    <property type="entry name" value="PIN domain-like"/>
    <property type="match status" value="1"/>
</dbReference>
<proteinExistence type="inferred from homology"/>
<evidence type="ECO:0000313" key="9">
    <source>
        <dbReference type="EMBL" id="MBB3838513.1"/>
    </source>
</evidence>
<evidence type="ECO:0000259" key="8">
    <source>
        <dbReference type="Pfam" id="PF01850"/>
    </source>
</evidence>
<keyword evidence="5 9" id="KW-0378">Hydrolase</keyword>